<accession>A0A5K7XJD7</accession>
<evidence type="ECO:0000313" key="3">
    <source>
        <dbReference type="Proteomes" id="UP000326837"/>
    </source>
</evidence>
<dbReference type="AlphaFoldDB" id="A0A5K7XJD7"/>
<feature type="transmembrane region" description="Helical" evidence="1">
    <location>
        <begin position="111"/>
        <end position="128"/>
    </location>
</feature>
<reference evidence="3" key="1">
    <citation type="submission" date="2019-10" db="EMBL/GenBank/DDBJ databases">
        <title>Lacipirellula parvula gen. nov., sp. nov., representing a lineage of planctomycetes widespread in freshwater anoxic habitats, and description of the family Lacipirellulaceae.</title>
        <authorList>
            <person name="Dedysh S.N."/>
            <person name="Kulichevskaya I.S."/>
            <person name="Beletsky A.V."/>
            <person name="Rakitin A.L."/>
            <person name="Mardanov A.V."/>
            <person name="Ivanova A.A."/>
            <person name="Saltykova V.X."/>
            <person name="Rijpstra W.I.C."/>
            <person name="Sinninghe Damste J.S."/>
            <person name="Ravin N.V."/>
        </authorList>
    </citation>
    <scope>NUCLEOTIDE SEQUENCE [LARGE SCALE GENOMIC DNA]</scope>
    <source>
        <strain evidence="3">PX69</strain>
    </source>
</reference>
<dbReference type="InterPro" id="IPR032675">
    <property type="entry name" value="LRR_dom_sf"/>
</dbReference>
<organism evidence="2 3">
    <name type="scientific">Lacipirellula parvula</name>
    <dbReference type="NCBI Taxonomy" id="2650471"/>
    <lineage>
        <taxon>Bacteria</taxon>
        <taxon>Pseudomonadati</taxon>
        <taxon>Planctomycetota</taxon>
        <taxon>Planctomycetia</taxon>
        <taxon>Pirellulales</taxon>
        <taxon>Lacipirellulaceae</taxon>
        <taxon>Lacipirellula</taxon>
    </lineage>
</organism>
<keyword evidence="3" id="KW-1185">Reference proteome</keyword>
<dbReference type="EMBL" id="AP021861">
    <property type="protein sequence ID" value="BBO34506.1"/>
    <property type="molecule type" value="Genomic_DNA"/>
</dbReference>
<feature type="transmembrane region" description="Helical" evidence="1">
    <location>
        <begin position="80"/>
        <end position="99"/>
    </location>
</feature>
<dbReference type="SUPFAM" id="SSF52047">
    <property type="entry name" value="RNI-like"/>
    <property type="match status" value="1"/>
</dbReference>
<name>A0A5K7XJD7_9BACT</name>
<dbReference type="Proteomes" id="UP000326837">
    <property type="component" value="Chromosome"/>
</dbReference>
<dbReference type="KEGG" id="lpav:PLANPX_4118"/>
<proteinExistence type="predicted"/>
<protein>
    <submittedName>
        <fullName evidence="2">Uncharacterized protein</fullName>
    </submittedName>
</protein>
<keyword evidence="1" id="KW-0472">Membrane</keyword>
<keyword evidence="1" id="KW-1133">Transmembrane helix</keyword>
<feature type="transmembrane region" description="Helical" evidence="1">
    <location>
        <begin position="49"/>
        <end position="68"/>
    </location>
</feature>
<sequence>MVTVVVALIVSVSQDGLLYGSSNSPILLVALACALGAATGHYVSGAFRLGLVGGLLFGVFGFHLAISASSLGAKVAEETLCFLCVSAGGVIGGLTPAMLQQWRRASARTRRSLLLAGVALLLLAAWRWRAVSIQTEFIMDLQAAGGFVYYSDINPLPLILDEDRMDSRTEWLRTFLGMRVVQRVDLQPKVDHRRYIQLMVENLPNVEDLRLRAEHIDDDVFVVLNSGKLPKLNSLRFTSRAFDDAALARLHSLPNLLLLSLNETSITDVSIEHLATFPRLRILSVYKTKVTADGVKRLRLKIPRVVDKY</sequence>
<keyword evidence="1" id="KW-0812">Transmembrane</keyword>
<feature type="transmembrane region" description="Helical" evidence="1">
    <location>
        <begin position="24"/>
        <end position="42"/>
    </location>
</feature>
<gene>
    <name evidence="2" type="ORF">PLANPX_4118</name>
</gene>
<evidence type="ECO:0000313" key="2">
    <source>
        <dbReference type="EMBL" id="BBO34506.1"/>
    </source>
</evidence>
<evidence type="ECO:0000256" key="1">
    <source>
        <dbReference type="SAM" id="Phobius"/>
    </source>
</evidence>
<dbReference type="Gene3D" id="3.80.10.10">
    <property type="entry name" value="Ribonuclease Inhibitor"/>
    <property type="match status" value="1"/>
</dbReference>
<dbReference type="RefSeq" id="WP_152100068.1">
    <property type="nucleotide sequence ID" value="NZ_AP021861.1"/>
</dbReference>